<organism evidence="1 2">
    <name type="scientific">Rhizoclosmatium globosum</name>
    <dbReference type="NCBI Taxonomy" id="329046"/>
    <lineage>
        <taxon>Eukaryota</taxon>
        <taxon>Fungi</taxon>
        <taxon>Fungi incertae sedis</taxon>
        <taxon>Chytridiomycota</taxon>
        <taxon>Chytridiomycota incertae sedis</taxon>
        <taxon>Chytridiomycetes</taxon>
        <taxon>Chytridiales</taxon>
        <taxon>Chytriomycetaceae</taxon>
        <taxon>Rhizoclosmatium</taxon>
    </lineage>
</organism>
<dbReference type="AlphaFoldDB" id="A0A1Y2BYA3"/>
<name>A0A1Y2BYA3_9FUNG</name>
<sequence>MLSGEIQKRWTKHTPQSFNTHQNPLLSPDLVPCLIYLNCLNTGRELTFAIPISASNGWSSDFKLRPSILCASNEPAIDASNPRPRIHAATCAGGESSVIEMVTEAICLLSWVKSRSKKEK</sequence>
<gene>
    <name evidence="1" type="ORF">BCR33DRAFT_393122</name>
</gene>
<evidence type="ECO:0000313" key="1">
    <source>
        <dbReference type="EMBL" id="ORY39644.1"/>
    </source>
</evidence>
<reference evidence="1 2" key="1">
    <citation type="submission" date="2016-07" db="EMBL/GenBank/DDBJ databases">
        <title>Pervasive Adenine N6-methylation of Active Genes in Fungi.</title>
        <authorList>
            <consortium name="DOE Joint Genome Institute"/>
            <person name="Mondo S.J."/>
            <person name="Dannebaum R.O."/>
            <person name="Kuo R.C."/>
            <person name="Labutti K."/>
            <person name="Haridas S."/>
            <person name="Kuo A."/>
            <person name="Salamov A."/>
            <person name="Ahrendt S.R."/>
            <person name="Lipzen A."/>
            <person name="Sullivan W."/>
            <person name="Andreopoulos W.B."/>
            <person name="Clum A."/>
            <person name="Lindquist E."/>
            <person name="Daum C."/>
            <person name="Ramamoorthy G.K."/>
            <person name="Gryganskyi A."/>
            <person name="Culley D."/>
            <person name="Magnuson J.K."/>
            <person name="James T.Y."/>
            <person name="O'Malley M.A."/>
            <person name="Stajich J.E."/>
            <person name="Spatafora J.W."/>
            <person name="Visel A."/>
            <person name="Grigoriev I.V."/>
        </authorList>
    </citation>
    <scope>NUCLEOTIDE SEQUENCE [LARGE SCALE GENOMIC DNA]</scope>
    <source>
        <strain evidence="1 2">JEL800</strain>
    </source>
</reference>
<dbReference type="EMBL" id="MCGO01000039">
    <property type="protein sequence ID" value="ORY39644.1"/>
    <property type="molecule type" value="Genomic_DNA"/>
</dbReference>
<accession>A0A1Y2BYA3</accession>
<proteinExistence type="predicted"/>
<evidence type="ECO:0000313" key="2">
    <source>
        <dbReference type="Proteomes" id="UP000193642"/>
    </source>
</evidence>
<comment type="caution">
    <text evidence="1">The sequence shown here is derived from an EMBL/GenBank/DDBJ whole genome shotgun (WGS) entry which is preliminary data.</text>
</comment>
<keyword evidence="2" id="KW-1185">Reference proteome</keyword>
<dbReference type="Proteomes" id="UP000193642">
    <property type="component" value="Unassembled WGS sequence"/>
</dbReference>
<protein>
    <submittedName>
        <fullName evidence="1">Uncharacterized protein</fullName>
    </submittedName>
</protein>